<dbReference type="PANTHER" id="PTHR43821:SF1">
    <property type="entry name" value="NAD(P)H NITROREDUCTASE YDJA-RELATED"/>
    <property type="match status" value="1"/>
</dbReference>
<keyword evidence="3" id="KW-1185">Reference proteome</keyword>
<dbReference type="Pfam" id="PF00881">
    <property type="entry name" value="Nitroreductase"/>
    <property type="match status" value="2"/>
</dbReference>
<gene>
    <name evidence="2" type="ORF">DFQ01_11444</name>
</gene>
<dbReference type="Gene3D" id="3.40.109.10">
    <property type="entry name" value="NADH Oxidase"/>
    <property type="match status" value="2"/>
</dbReference>
<comment type="caution">
    <text evidence="2">The sequence shown here is derived from an EMBL/GenBank/DDBJ whole genome shotgun (WGS) entry which is preliminary data.</text>
</comment>
<dbReference type="PANTHER" id="PTHR43821">
    <property type="entry name" value="NAD(P)H NITROREDUCTASE YDJA-RELATED"/>
    <property type="match status" value="1"/>
</dbReference>
<evidence type="ECO:0000259" key="1">
    <source>
        <dbReference type="Pfam" id="PF00881"/>
    </source>
</evidence>
<proteinExistence type="predicted"/>
<dbReference type="InterPro" id="IPR029479">
    <property type="entry name" value="Nitroreductase"/>
</dbReference>
<reference evidence="2 3" key="1">
    <citation type="submission" date="2018-05" db="EMBL/GenBank/DDBJ databases">
        <title>Genomic Encyclopedia of Type Strains, Phase III (KMG-III): the genomes of soil and plant-associated and newly described type strains.</title>
        <authorList>
            <person name="Whitman W."/>
        </authorList>
    </citation>
    <scope>NUCLEOTIDE SEQUENCE [LARGE SCALE GENOMIC DNA]</scope>
    <source>
        <strain evidence="2 3">CECT 5696</strain>
    </source>
</reference>
<evidence type="ECO:0000313" key="2">
    <source>
        <dbReference type="EMBL" id="PWV99468.1"/>
    </source>
</evidence>
<organism evidence="2 3">
    <name type="scientific">Paenibacillus cellulosilyticus</name>
    <dbReference type="NCBI Taxonomy" id="375489"/>
    <lineage>
        <taxon>Bacteria</taxon>
        <taxon>Bacillati</taxon>
        <taxon>Bacillota</taxon>
        <taxon>Bacilli</taxon>
        <taxon>Bacillales</taxon>
        <taxon>Paenibacillaceae</taxon>
        <taxon>Paenibacillus</taxon>
    </lineage>
</organism>
<name>A0A2V2YQY2_9BACL</name>
<feature type="domain" description="Nitroreductase" evidence="1">
    <location>
        <begin position="12"/>
        <end position="52"/>
    </location>
</feature>
<dbReference type="InterPro" id="IPR000415">
    <property type="entry name" value="Nitroreductase-like"/>
</dbReference>
<protein>
    <submittedName>
        <fullName evidence="2">Nitroreductase</fullName>
    </submittedName>
</protein>
<dbReference type="EMBL" id="QGTQ01000014">
    <property type="protein sequence ID" value="PWV99468.1"/>
    <property type="molecule type" value="Genomic_DNA"/>
</dbReference>
<evidence type="ECO:0000313" key="3">
    <source>
        <dbReference type="Proteomes" id="UP000246635"/>
    </source>
</evidence>
<sequence>MKLMVRSNEWISNRQWDMSPVPQALILELLNHAVWAPNHRNREPWRFIYISRNNTGGLDFIQAQAPGYLIITMNNENDANKQNENLAAVFCLIQNFRLLAWEQKLGANVCFYEWMYDRRNCQQLGVMDKERIVAVLEVGFCNESSAVVPTSSAAVLNWRSL</sequence>
<dbReference type="InterPro" id="IPR052530">
    <property type="entry name" value="NAD(P)H_nitroreductase"/>
</dbReference>
<dbReference type="SUPFAM" id="SSF55469">
    <property type="entry name" value="FMN-dependent nitroreductase-like"/>
    <property type="match status" value="1"/>
</dbReference>
<dbReference type="RefSeq" id="WP_110045213.1">
    <property type="nucleotide sequence ID" value="NZ_CP054612.1"/>
</dbReference>
<dbReference type="AlphaFoldDB" id="A0A2V2YQY2"/>
<dbReference type="GO" id="GO:0016491">
    <property type="term" value="F:oxidoreductase activity"/>
    <property type="evidence" value="ECO:0007669"/>
    <property type="project" value="InterPro"/>
</dbReference>
<dbReference type="Proteomes" id="UP000246635">
    <property type="component" value="Unassembled WGS sequence"/>
</dbReference>
<dbReference type="OrthoDB" id="9804207at2"/>
<accession>A0A2V2YQY2</accession>
<feature type="domain" description="Nitroreductase" evidence="1">
    <location>
        <begin position="58"/>
        <end position="139"/>
    </location>
</feature>